<keyword evidence="5" id="KW-1185">Reference proteome</keyword>
<evidence type="ECO:0000256" key="2">
    <source>
        <dbReference type="SAM" id="MobiDB-lite"/>
    </source>
</evidence>
<dbReference type="SMART" id="SM00312">
    <property type="entry name" value="PX"/>
    <property type="match status" value="1"/>
</dbReference>
<reference evidence="4" key="1">
    <citation type="submission" date="2023-03" db="EMBL/GenBank/DDBJ databases">
        <title>Mating type loci evolution in Malassezia.</title>
        <authorList>
            <person name="Coelho M.A."/>
        </authorList>
    </citation>
    <scope>NUCLEOTIDE SEQUENCE</scope>
    <source>
        <strain evidence="4">CBS 12830</strain>
    </source>
</reference>
<dbReference type="InterPro" id="IPR024554">
    <property type="entry name" value="LEC1-like_C"/>
</dbReference>
<dbReference type="PANTHER" id="PTHR47185:SF1">
    <property type="entry name" value="PX DOMAIN-CONTAINING PROTEIN YPR097W"/>
    <property type="match status" value="1"/>
</dbReference>
<dbReference type="Gene3D" id="3.30.1520.10">
    <property type="entry name" value="Phox-like domain"/>
    <property type="match status" value="1"/>
</dbReference>
<dbReference type="EMBL" id="CP119907">
    <property type="protein sequence ID" value="WFD24821.1"/>
    <property type="molecule type" value="Genomic_DNA"/>
</dbReference>
<keyword evidence="1" id="KW-0175">Coiled coil</keyword>
<dbReference type="InterPro" id="IPR047168">
    <property type="entry name" value="LEC1-like"/>
</dbReference>
<dbReference type="PANTHER" id="PTHR47185">
    <property type="entry name" value="PX DOMAIN-CONTAINING PROTEIN YPR097W"/>
    <property type="match status" value="1"/>
</dbReference>
<evidence type="ECO:0000313" key="5">
    <source>
        <dbReference type="Proteomes" id="UP001214415"/>
    </source>
</evidence>
<protein>
    <recommendedName>
        <fullName evidence="3">PX domain-containing protein</fullName>
    </recommendedName>
</protein>
<dbReference type="Pfam" id="PF12825">
    <property type="entry name" value="DUF3818"/>
    <property type="match status" value="1"/>
</dbReference>
<dbReference type="InterPro" id="IPR001683">
    <property type="entry name" value="PX_dom"/>
</dbReference>
<name>A0AAF0EHP8_9BASI</name>
<dbReference type="InterPro" id="IPR024555">
    <property type="entry name" value="PX-associated"/>
</dbReference>
<feature type="compositionally biased region" description="Polar residues" evidence="2">
    <location>
        <begin position="847"/>
        <end position="867"/>
    </location>
</feature>
<dbReference type="Proteomes" id="UP001214415">
    <property type="component" value="Chromosome 8"/>
</dbReference>
<dbReference type="SUPFAM" id="SSF64268">
    <property type="entry name" value="PX domain"/>
    <property type="match status" value="1"/>
</dbReference>
<dbReference type="InterPro" id="IPR036871">
    <property type="entry name" value="PX_dom_sf"/>
</dbReference>
<dbReference type="CDD" id="cd06869">
    <property type="entry name" value="PX_UP2_fungi"/>
    <property type="match status" value="1"/>
</dbReference>
<feature type="compositionally biased region" description="Acidic residues" evidence="2">
    <location>
        <begin position="816"/>
        <end position="841"/>
    </location>
</feature>
<accession>A0AAF0EHP8</accession>
<gene>
    <name evidence="4" type="ORF">MEQU1_003526</name>
</gene>
<evidence type="ECO:0000259" key="3">
    <source>
        <dbReference type="SMART" id="SM00312"/>
    </source>
</evidence>
<dbReference type="GO" id="GO:0035091">
    <property type="term" value="F:phosphatidylinositol binding"/>
    <property type="evidence" value="ECO:0007669"/>
    <property type="project" value="InterPro"/>
</dbReference>
<sequence>MRRMEDRNPFRRAAKPSVVGIPAATYQQAPVPSRVLLTPLQAHYLKKTLVKLQLQRELHQLLRPDALELLGPPFRSSRTIPPEQMPLLRHVLHDFVLTFPFFEQAPNDFFSNKVQVFVERMLERNIISVSEGDESPSGISGMVQRSGKYLSMLIGSGLRVRGVQEDIVRINDQDRQRLSALDAQRASAMGQTKSNVSLNIVGVRTVVERGLVRSLSHNEFLVRTEFQDQATVVSRRYRDFVKMQKELAAKFPSADLPELPPKDHSSIKVSGILQDEDSDEYMDMTATTPSELVREKNRLTLRAYLRSLFSIPAVAESDTLRAFLTEAPTTLTSADRTDMETRRKADAVREAEHKEFSDKLSERVRVLREHLGSFKAMLMEPDGLSRVFQTIRQCPQASQLPPEYRVLLDWATVSMASGLFRMFVGQDSSSSAFAQLKYMHSVMPYFMVRNILKISNPIAMMRSFLDLFLVQPFGQKSLLQRMFTGRLQEEISEMKQLSHNVQTKVPDPVLCQKVDVYLSMTHDMQQLFCEQAAAEQVDELTVVLCSPLHCELNERQLQRVSRATAAYRDLQRQRRRAAARGASEPEPSNDDAWLLEDLYVYMNLQRAIRQKEQLVSLIHDSATTNLLKDIITIFYAPLAQVYRAANIGDTLGDVQTFVNDLIKTVEEHQTLSASQPEQMVGAFVSLVQRHEQMFYNFVYQVHTKGSNLFARLVKWVEHFINYVRDPKEPESCGLGYIDLERCLPSQGEERQRILREVDGAIQQAYHLKLQRELKMRRKMAHAAVTGAANERADDEAFLSAMSENFGFGSSLQDEVAELDDDSASDPEYDEDNSDNDTEPEEADARASFQQMRRAQMHSTCTPPSTQAIERVLPLFVEQLVEKLMHK</sequence>
<dbReference type="Pfam" id="PF00787">
    <property type="entry name" value="PX"/>
    <property type="match status" value="1"/>
</dbReference>
<dbReference type="AlphaFoldDB" id="A0AAF0EHP8"/>
<feature type="domain" description="PX" evidence="3">
    <location>
        <begin position="198"/>
        <end position="327"/>
    </location>
</feature>
<proteinExistence type="predicted"/>
<organism evidence="4 5">
    <name type="scientific">Malassezia equina</name>
    <dbReference type="NCBI Taxonomy" id="1381935"/>
    <lineage>
        <taxon>Eukaryota</taxon>
        <taxon>Fungi</taxon>
        <taxon>Dikarya</taxon>
        <taxon>Basidiomycota</taxon>
        <taxon>Ustilaginomycotina</taxon>
        <taxon>Malasseziomycetes</taxon>
        <taxon>Malasseziales</taxon>
        <taxon>Malasseziaceae</taxon>
        <taxon>Malassezia</taxon>
    </lineage>
</organism>
<feature type="region of interest" description="Disordered" evidence="2">
    <location>
        <begin position="816"/>
        <end position="867"/>
    </location>
</feature>
<evidence type="ECO:0000256" key="1">
    <source>
        <dbReference type="SAM" id="Coils"/>
    </source>
</evidence>
<dbReference type="Pfam" id="PF12828">
    <property type="entry name" value="PXB"/>
    <property type="match status" value="1"/>
</dbReference>
<evidence type="ECO:0000313" key="4">
    <source>
        <dbReference type="EMBL" id="WFD24821.1"/>
    </source>
</evidence>
<feature type="coiled-coil region" evidence="1">
    <location>
        <begin position="553"/>
        <end position="580"/>
    </location>
</feature>